<evidence type="ECO:0000313" key="1">
    <source>
        <dbReference type="EMBL" id="GEP11692.1"/>
    </source>
</evidence>
<dbReference type="EMBL" id="BJZV01000022">
    <property type="protein sequence ID" value="GEP11692.1"/>
    <property type="molecule type" value="Genomic_DNA"/>
</dbReference>
<accession>A0A512JP28</accession>
<gene>
    <name evidence="1" type="ORF">MGN01_35370</name>
</gene>
<protein>
    <submittedName>
        <fullName evidence="1">Uncharacterized protein</fullName>
    </submittedName>
</protein>
<name>A0A512JP28_9HYPH</name>
<organism evidence="1 2">
    <name type="scientific">Methylobacterium gnaphalii</name>
    <dbReference type="NCBI Taxonomy" id="1010610"/>
    <lineage>
        <taxon>Bacteria</taxon>
        <taxon>Pseudomonadati</taxon>
        <taxon>Pseudomonadota</taxon>
        <taxon>Alphaproteobacteria</taxon>
        <taxon>Hyphomicrobiales</taxon>
        <taxon>Methylobacteriaceae</taxon>
        <taxon>Methylobacterium</taxon>
    </lineage>
</organism>
<comment type="caution">
    <text evidence="1">The sequence shown here is derived from an EMBL/GenBank/DDBJ whole genome shotgun (WGS) entry which is preliminary data.</text>
</comment>
<keyword evidence="2" id="KW-1185">Reference proteome</keyword>
<proteinExistence type="predicted"/>
<evidence type="ECO:0000313" key="2">
    <source>
        <dbReference type="Proteomes" id="UP000321750"/>
    </source>
</evidence>
<sequence length="110" mass="12201">MPEGFLMPFELVQSPDGYVALLDGAQAAEVVYDPQFRAWTITADRDRFAAPVNLPGVFRGLFTHEVKTLGDVFRFFGVPLPGSAEVERSLIDIAHHRGTTILDRLERDAA</sequence>
<reference evidence="1 2" key="1">
    <citation type="submission" date="2019-07" db="EMBL/GenBank/DDBJ databases">
        <title>Whole genome shotgun sequence of Methylobacterium gnaphalii NBRC 107716.</title>
        <authorList>
            <person name="Hosoyama A."/>
            <person name="Uohara A."/>
            <person name="Ohji S."/>
            <person name="Ichikawa N."/>
        </authorList>
    </citation>
    <scope>NUCLEOTIDE SEQUENCE [LARGE SCALE GENOMIC DNA]</scope>
    <source>
        <strain evidence="1 2">NBRC 107716</strain>
    </source>
</reference>
<dbReference type="AlphaFoldDB" id="A0A512JP28"/>
<dbReference type="Proteomes" id="UP000321750">
    <property type="component" value="Unassembled WGS sequence"/>
</dbReference>